<keyword evidence="3" id="KW-1185">Reference proteome</keyword>
<evidence type="ECO:0000259" key="1">
    <source>
        <dbReference type="PROSITE" id="PS50904"/>
    </source>
</evidence>
<evidence type="ECO:0000313" key="3">
    <source>
        <dbReference type="Proteomes" id="UP000078046"/>
    </source>
</evidence>
<accession>A0A177AXQ0</accession>
<name>A0A177AXQ0_9BILA</name>
<dbReference type="InterPro" id="IPR006797">
    <property type="entry name" value="PRELI/MSF1_dom"/>
</dbReference>
<dbReference type="Pfam" id="PF04707">
    <property type="entry name" value="PRELI"/>
    <property type="match status" value="1"/>
</dbReference>
<dbReference type="EMBL" id="LWCA01000835">
    <property type="protein sequence ID" value="OAF66765.1"/>
    <property type="molecule type" value="Genomic_DNA"/>
</dbReference>
<proteinExistence type="predicted"/>
<sequence length="180" mass="20581">MRIWASDHVFDHPWETVMEAAVKKYPNPLCQHVIAVDTIDHKIKNDKLHLNKLITLTWNIPSWIQNILSTPSVAYAHENSIVDKTNKAYTLYSKNLTFMPWLCIIEKMHYVPHPDHSTTKTILHQESSVSINGFPIVSSACENWIAKTARSNTEKGKQSIEWVISELSLGKEKTMSNADL</sequence>
<dbReference type="InterPro" id="IPR037365">
    <property type="entry name" value="Slowmo/Ups"/>
</dbReference>
<evidence type="ECO:0000313" key="2">
    <source>
        <dbReference type="EMBL" id="OAF66765.1"/>
    </source>
</evidence>
<dbReference type="PROSITE" id="PS50904">
    <property type="entry name" value="PRELI_MSF1"/>
    <property type="match status" value="1"/>
</dbReference>
<feature type="domain" description="PRELI/MSF1" evidence="1">
    <location>
        <begin position="1"/>
        <end position="172"/>
    </location>
</feature>
<gene>
    <name evidence="2" type="ORF">A3Q56_05385</name>
</gene>
<reference evidence="2 3" key="1">
    <citation type="submission" date="2016-04" db="EMBL/GenBank/DDBJ databases">
        <title>The genome of Intoshia linei affirms orthonectids as highly simplified spiralians.</title>
        <authorList>
            <person name="Mikhailov K.V."/>
            <person name="Slusarev G.S."/>
            <person name="Nikitin M.A."/>
            <person name="Logacheva M.D."/>
            <person name="Penin A."/>
            <person name="Aleoshin V."/>
            <person name="Panchin Y.V."/>
        </authorList>
    </citation>
    <scope>NUCLEOTIDE SEQUENCE [LARGE SCALE GENOMIC DNA]</scope>
    <source>
        <strain evidence="2">Intl2013</strain>
        <tissue evidence="2">Whole animal</tissue>
    </source>
</reference>
<comment type="caution">
    <text evidence="2">The sequence shown here is derived from an EMBL/GenBank/DDBJ whole genome shotgun (WGS) entry which is preliminary data.</text>
</comment>
<dbReference type="PANTHER" id="PTHR11158">
    <property type="entry name" value="MSF1/PX19 RELATED"/>
    <property type="match status" value="1"/>
</dbReference>
<protein>
    <recommendedName>
        <fullName evidence="1">PRELI/MSF1 domain-containing protein</fullName>
    </recommendedName>
</protein>
<dbReference type="AlphaFoldDB" id="A0A177AXQ0"/>
<dbReference type="Proteomes" id="UP000078046">
    <property type="component" value="Unassembled WGS sequence"/>
</dbReference>
<dbReference type="OrthoDB" id="407630at2759"/>
<organism evidence="2 3">
    <name type="scientific">Intoshia linei</name>
    <dbReference type="NCBI Taxonomy" id="1819745"/>
    <lineage>
        <taxon>Eukaryota</taxon>
        <taxon>Metazoa</taxon>
        <taxon>Spiralia</taxon>
        <taxon>Lophotrochozoa</taxon>
        <taxon>Mesozoa</taxon>
        <taxon>Orthonectida</taxon>
        <taxon>Rhopaluridae</taxon>
        <taxon>Intoshia</taxon>
    </lineage>
</organism>
<dbReference type="GO" id="GO:0005758">
    <property type="term" value="C:mitochondrial intermembrane space"/>
    <property type="evidence" value="ECO:0007669"/>
    <property type="project" value="InterPro"/>
</dbReference>